<dbReference type="GO" id="GO:0016491">
    <property type="term" value="F:oxidoreductase activity"/>
    <property type="evidence" value="ECO:0007669"/>
    <property type="project" value="UniProtKB-KW"/>
</dbReference>
<dbReference type="EMBL" id="FOXQ01000002">
    <property type="protein sequence ID" value="SFP82127.1"/>
    <property type="molecule type" value="Genomic_DNA"/>
</dbReference>
<dbReference type="OrthoDB" id="9788235at2"/>
<dbReference type="STRING" id="1465490.SAMN05444277_102120"/>
<dbReference type="InterPro" id="IPR002347">
    <property type="entry name" value="SDR_fam"/>
</dbReference>
<keyword evidence="2" id="KW-0560">Oxidoreductase</keyword>
<dbReference type="PRINTS" id="PR00081">
    <property type="entry name" value="GDHRDH"/>
</dbReference>
<dbReference type="PANTHER" id="PTHR43639:SF1">
    <property type="entry name" value="SHORT-CHAIN DEHYDROGENASE_REDUCTASE FAMILY PROTEIN"/>
    <property type="match status" value="1"/>
</dbReference>
<evidence type="ECO:0000256" key="2">
    <source>
        <dbReference type="ARBA" id="ARBA00023002"/>
    </source>
</evidence>
<sequence length="259" mass="28130">MELDLNSKIIIVTGGARGIGESIVRKLADENAIPCIIDINRQLADELANALQQEGKNCFVAIADLTNPGQCKKAIDDIINEFGHIDGVVNNAGLNDGVSLENGTYEKFIQSLKVNAAHYFSITQCALDALKTSKGSVVNICSKVAQTGQGGTSGYAAANGVRFGLTTQWAKELASFDIRVNAIVVAECYTPQYDWWIKQQPNPEASLNAIISKIPFEQRMTLPDEIADTAIFLLSSKSNPINGEFFYVDGGYVHLDRRV</sequence>
<dbReference type="Gene3D" id="3.40.50.720">
    <property type="entry name" value="NAD(P)-binding Rossmann-like Domain"/>
    <property type="match status" value="1"/>
</dbReference>
<proteinExistence type="inferred from homology"/>
<accession>A0A1I5THJ2</accession>
<dbReference type="PANTHER" id="PTHR43639">
    <property type="entry name" value="OXIDOREDUCTASE, SHORT-CHAIN DEHYDROGENASE/REDUCTASE FAMILY (AFU_ORTHOLOGUE AFUA_5G02870)"/>
    <property type="match status" value="1"/>
</dbReference>
<dbReference type="AlphaFoldDB" id="A0A1I5THJ2"/>
<evidence type="ECO:0000313" key="3">
    <source>
        <dbReference type="EMBL" id="SFP82127.1"/>
    </source>
</evidence>
<comment type="similarity">
    <text evidence="1">Belongs to the short-chain dehydrogenases/reductases (SDR) family.</text>
</comment>
<dbReference type="Pfam" id="PF13561">
    <property type="entry name" value="adh_short_C2"/>
    <property type="match status" value="1"/>
</dbReference>
<gene>
    <name evidence="3" type="ORF">SAMN05444277_102120</name>
</gene>
<keyword evidence="4" id="KW-1185">Reference proteome</keyword>
<organism evidence="3 4">
    <name type="scientific">Parafilimonas terrae</name>
    <dbReference type="NCBI Taxonomy" id="1465490"/>
    <lineage>
        <taxon>Bacteria</taxon>
        <taxon>Pseudomonadati</taxon>
        <taxon>Bacteroidota</taxon>
        <taxon>Chitinophagia</taxon>
        <taxon>Chitinophagales</taxon>
        <taxon>Chitinophagaceae</taxon>
        <taxon>Parafilimonas</taxon>
    </lineage>
</organism>
<dbReference type="FunFam" id="3.40.50.720:FF:000084">
    <property type="entry name" value="Short-chain dehydrogenase reductase"/>
    <property type="match status" value="1"/>
</dbReference>
<evidence type="ECO:0000313" key="4">
    <source>
        <dbReference type="Proteomes" id="UP000199031"/>
    </source>
</evidence>
<dbReference type="SUPFAM" id="SSF51735">
    <property type="entry name" value="NAD(P)-binding Rossmann-fold domains"/>
    <property type="match status" value="1"/>
</dbReference>
<dbReference type="CDD" id="cd05233">
    <property type="entry name" value="SDR_c"/>
    <property type="match status" value="1"/>
</dbReference>
<reference evidence="3 4" key="1">
    <citation type="submission" date="2016-10" db="EMBL/GenBank/DDBJ databases">
        <authorList>
            <person name="de Groot N.N."/>
        </authorList>
    </citation>
    <scope>NUCLEOTIDE SEQUENCE [LARGE SCALE GENOMIC DNA]</scope>
    <source>
        <strain evidence="3 4">DSM 28286</strain>
    </source>
</reference>
<dbReference type="NCBIfam" id="NF006384">
    <property type="entry name" value="PRK08628.1"/>
    <property type="match status" value="1"/>
</dbReference>
<dbReference type="RefSeq" id="WP_090655628.1">
    <property type="nucleotide sequence ID" value="NZ_FOXQ01000002.1"/>
</dbReference>
<dbReference type="InterPro" id="IPR036291">
    <property type="entry name" value="NAD(P)-bd_dom_sf"/>
</dbReference>
<evidence type="ECO:0000256" key="1">
    <source>
        <dbReference type="ARBA" id="ARBA00006484"/>
    </source>
</evidence>
<name>A0A1I5THJ2_9BACT</name>
<protein>
    <submittedName>
        <fullName evidence="3">L-fucose dehydrogenase</fullName>
    </submittedName>
</protein>
<dbReference type="Proteomes" id="UP000199031">
    <property type="component" value="Unassembled WGS sequence"/>
</dbReference>
<dbReference type="PRINTS" id="PR00080">
    <property type="entry name" value="SDRFAMILY"/>
</dbReference>